<evidence type="ECO:0000313" key="2">
    <source>
        <dbReference type="Proteomes" id="UP001500016"/>
    </source>
</evidence>
<protein>
    <submittedName>
        <fullName evidence="1">Uncharacterized protein</fullName>
    </submittedName>
</protein>
<sequence>MPHGVLRCTDAPMHQCSGVPVLRRGVFPAGSPRAVTPVNVRRGNVSTRFRPSVRSPLAGLPRAWGHITSVMVNGAAWSAAPGHVLVGDRIVRLGRTLAASAPNTVILLSPGRGRWDLLVVPPDTAEEPAERLMAAAADCHV</sequence>
<organism evidence="1 2">
    <name type="scientific">Streptomyces albiaxialis</name>
    <dbReference type="NCBI Taxonomy" id="329523"/>
    <lineage>
        <taxon>Bacteria</taxon>
        <taxon>Bacillati</taxon>
        <taxon>Actinomycetota</taxon>
        <taxon>Actinomycetes</taxon>
        <taxon>Kitasatosporales</taxon>
        <taxon>Streptomycetaceae</taxon>
        <taxon>Streptomyces</taxon>
    </lineage>
</organism>
<name>A0ABN2VST4_9ACTN</name>
<dbReference type="Proteomes" id="UP001500016">
    <property type="component" value="Unassembled WGS sequence"/>
</dbReference>
<evidence type="ECO:0000313" key="1">
    <source>
        <dbReference type="EMBL" id="GAA2070452.1"/>
    </source>
</evidence>
<accession>A0ABN2VST4</accession>
<reference evidence="1 2" key="1">
    <citation type="journal article" date="2019" name="Int. J. Syst. Evol. Microbiol.">
        <title>The Global Catalogue of Microorganisms (GCM) 10K type strain sequencing project: providing services to taxonomists for standard genome sequencing and annotation.</title>
        <authorList>
            <consortium name="The Broad Institute Genomics Platform"/>
            <consortium name="The Broad Institute Genome Sequencing Center for Infectious Disease"/>
            <person name="Wu L."/>
            <person name="Ma J."/>
        </authorList>
    </citation>
    <scope>NUCLEOTIDE SEQUENCE [LARGE SCALE GENOMIC DNA]</scope>
    <source>
        <strain evidence="1 2">JCM 15478</strain>
    </source>
</reference>
<dbReference type="EMBL" id="BAAAPE010000006">
    <property type="protein sequence ID" value="GAA2070452.1"/>
    <property type="molecule type" value="Genomic_DNA"/>
</dbReference>
<dbReference type="InterPro" id="IPR046036">
    <property type="entry name" value="DUF5994"/>
</dbReference>
<comment type="caution">
    <text evidence="1">The sequence shown here is derived from an EMBL/GenBank/DDBJ whole genome shotgun (WGS) entry which is preliminary data.</text>
</comment>
<keyword evidence="2" id="KW-1185">Reference proteome</keyword>
<gene>
    <name evidence="1" type="ORF">GCM10009801_21190</name>
</gene>
<dbReference type="Pfam" id="PF19457">
    <property type="entry name" value="DUF5994"/>
    <property type="match status" value="1"/>
</dbReference>
<proteinExistence type="predicted"/>